<dbReference type="CDD" id="cd14046">
    <property type="entry name" value="STKc_EIF2AK4_GCN2_rpt2"/>
    <property type="match status" value="1"/>
</dbReference>
<feature type="region of interest" description="Disordered" evidence="14">
    <location>
        <begin position="709"/>
        <end position="733"/>
    </location>
</feature>
<keyword evidence="3" id="KW-0808">Transferase</keyword>
<feature type="coiled-coil region" evidence="13">
    <location>
        <begin position="159"/>
        <end position="209"/>
    </location>
</feature>
<evidence type="ECO:0000256" key="11">
    <source>
        <dbReference type="PIRSR" id="PIRSR000660-2"/>
    </source>
</evidence>
<proteinExistence type="inferred from homology"/>
<dbReference type="InterPro" id="IPR006575">
    <property type="entry name" value="RWD_dom"/>
</dbReference>
<dbReference type="PROSITE" id="PS50011">
    <property type="entry name" value="PROTEIN_KINASE_DOM"/>
    <property type="match status" value="2"/>
</dbReference>
<organism evidence="17 18">
    <name type="scientific">Malassezia vespertilionis</name>
    <dbReference type="NCBI Taxonomy" id="2020962"/>
    <lineage>
        <taxon>Eukaryota</taxon>
        <taxon>Fungi</taxon>
        <taxon>Dikarya</taxon>
        <taxon>Basidiomycota</taxon>
        <taxon>Ustilaginomycotina</taxon>
        <taxon>Malasseziomycetes</taxon>
        <taxon>Malasseziales</taxon>
        <taxon>Malasseziaceae</taxon>
        <taxon>Malassezia</taxon>
    </lineage>
</organism>
<dbReference type="Pfam" id="PF13393">
    <property type="entry name" value="tRNA-synt_His"/>
    <property type="match status" value="1"/>
</dbReference>
<evidence type="ECO:0000256" key="2">
    <source>
        <dbReference type="ARBA" id="ARBA00022527"/>
    </source>
</evidence>
<keyword evidence="13" id="KW-0175">Coiled coil</keyword>
<evidence type="ECO:0000256" key="3">
    <source>
        <dbReference type="ARBA" id="ARBA00022679"/>
    </source>
</evidence>
<dbReference type="InterPro" id="IPR008271">
    <property type="entry name" value="Ser/Thr_kinase_AS"/>
</dbReference>
<evidence type="ECO:0000256" key="6">
    <source>
        <dbReference type="ARBA" id="ARBA00022840"/>
    </source>
</evidence>
<dbReference type="InterPro" id="IPR000719">
    <property type="entry name" value="Prot_kinase_dom"/>
</dbReference>
<keyword evidence="4 11" id="KW-0547">Nucleotide-binding</keyword>
<dbReference type="SMART" id="SM00220">
    <property type="entry name" value="S_TKc"/>
    <property type="match status" value="1"/>
</dbReference>
<keyword evidence="18" id="KW-1185">Reference proteome</keyword>
<keyword evidence="2" id="KW-0723">Serine/threonine-protein kinase</keyword>
<accession>A0A2N1JGH3</accession>
<dbReference type="PROSITE" id="PS00107">
    <property type="entry name" value="PROTEIN_KINASE_ATP"/>
    <property type="match status" value="1"/>
</dbReference>
<evidence type="ECO:0000256" key="4">
    <source>
        <dbReference type="ARBA" id="ARBA00022741"/>
    </source>
</evidence>
<dbReference type="SUPFAM" id="SSF56112">
    <property type="entry name" value="Protein kinase-like (PK-like)"/>
    <property type="match status" value="2"/>
</dbReference>
<comment type="similarity">
    <text evidence="7">Belongs to the protein kinase superfamily. Ser/Thr protein kinase family. GCN2 subfamily.</text>
</comment>
<evidence type="ECO:0000259" key="16">
    <source>
        <dbReference type="PROSITE" id="PS50908"/>
    </source>
</evidence>
<dbReference type="PROSITE" id="PS50908">
    <property type="entry name" value="RWD"/>
    <property type="match status" value="1"/>
</dbReference>
<dbReference type="PANTHER" id="PTHR11042">
    <property type="entry name" value="EUKARYOTIC TRANSLATION INITIATION FACTOR 2-ALPHA KINASE EIF2-ALPHA KINASE -RELATED"/>
    <property type="match status" value="1"/>
</dbReference>
<evidence type="ECO:0000256" key="9">
    <source>
        <dbReference type="ARBA" id="ARBA00048679"/>
    </source>
</evidence>
<dbReference type="CDD" id="cd23823">
    <property type="entry name" value="RWD_GCN2"/>
    <property type="match status" value="1"/>
</dbReference>
<feature type="compositionally biased region" description="Low complexity" evidence="14">
    <location>
        <begin position="715"/>
        <end position="733"/>
    </location>
</feature>
<dbReference type="PROSITE" id="PS00108">
    <property type="entry name" value="PROTEIN_KINASE_ST"/>
    <property type="match status" value="1"/>
</dbReference>
<dbReference type="STRING" id="2020962.A0A2N1JGH3"/>
<feature type="domain" description="Protein kinase" evidence="15">
    <location>
        <begin position="563"/>
        <end position="945"/>
    </location>
</feature>
<dbReference type="SUPFAM" id="SSF54495">
    <property type="entry name" value="UBC-like"/>
    <property type="match status" value="1"/>
</dbReference>
<evidence type="ECO:0000256" key="1">
    <source>
        <dbReference type="ARBA" id="ARBA00012513"/>
    </source>
</evidence>
<evidence type="ECO:0000256" key="12">
    <source>
        <dbReference type="PROSITE-ProRule" id="PRU10141"/>
    </source>
</evidence>
<evidence type="ECO:0000259" key="15">
    <source>
        <dbReference type="PROSITE" id="PS50011"/>
    </source>
</evidence>
<evidence type="ECO:0000256" key="5">
    <source>
        <dbReference type="ARBA" id="ARBA00022777"/>
    </source>
</evidence>
<evidence type="ECO:0000313" key="18">
    <source>
        <dbReference type="Proteomes" id="UP000232875"/>
    </source>
</evidence>
<feature type="binding site" evidence="11">
    <location>
        <position position="592"/>
    </location>
    <ligand>
        <name>ATP</name>
        <dbReference type="ChEBI" id="CHEBI:30616"/>
    </ligand>
</feature>
<dbReference type="InterPro" id="IPR045864">
    <property type="entry name" value="aa-tRNA-synth_II/BPL/LPL"/>
</dbReference>
<dbReference type="Gene3D" id="3.10.110.10">
    <property type="entry name" value="Ubiquitin Conjugating Enzyme"/>
    <property type="match status" value="1"/>
</dbReference>
<gene>
    <name evidence="17" type="ORF">MVES_000676</name>
</gene>
<dbReference type="GO" id="GO:0005829">
    <property type="term" value="C:cytosol"/>
    <property type="evidence" value="ECO:0007669"/>
    <property type="project" value="TreeGrafter"/>
</dbReference>
<dbReference type="GO" id="GO:0004694">
    <property type="term" value="F:eukaryotic translation initiation factor 2alpha kinase activity"/>
    <property type="evidence" value="ECO:0007669"/>
    <property type="project" value="InterPro"/>
</dbReference>
<keyword evidence="5" id="KW-0418">Kinase</keyword>
<dbReference type="InterPro" id="IPR041715">
    <property type="entry name" value="HisRS-like_core"/>
</dbReference>
<evidence type="ECO:0000256" key="7">
    <source>
        <dbReference type="ARBA" id="ARBA00037982"/>
    </source>
</evidence>
<reference evidence="17 18" key="1">
    <citation type="submission" date="2017-10" db="EMBL/GenBank/DDBJ databases">
        <title>A novel species of cold-tolerant Malassezia isolated from bats.</title>
        <authorList>
            <person name="Lorch J.M."/>
            <person name="Palmer J.M."/>
            <person name="Vanderwolf K.J."/>
            <person name="Schmidt K.Z."/>
            <person name="Verant M.L."/>
            <person name="Weller T.J."/>
            <person name="Blehert D.S."/>
        </authorList>
    </citation>
    <scope>NUCLEOTIDE SEQUENCE [LARGE SCALE GENOMIC DNA]</scope>
    <source>
        <strain evidence="17 18">NWHC:44797-103</strain>
    </source>
</reference>
<dbReference type="SUPFAM" id="SSF55681">
    <property type="entry name" value="Class II aaRS and biotin synthetases"/>
    <property type="match status" value="1"/>
</dbReference>
<sequence length="1640" mass="182546">MASKKLPADALSEVRSTEREAIASILGDDFCILPSKAWHGAAQVETYEVILRPEDDAEKKRVAVVAHFALTRAYPNIQPAIYIRSNDPRTRGVDAQQLKQLGETLGAKARTLQGSEMIWELVSIAQEFISANNAAPTHDSEMAKLSLEERMRHREHVEQADEERRVEQEQEARFAAEQQRSDELAGMIAFETQRQMEVMKQERRRLRKTAQLGPSPAPMTDSDVGRMRTADAQAFETHRIALSDIMLGNNAPIAHVDRGPLLEKLPLARIYLATPESSTMEQESMWSVEITPITAAYYAGNAGAKKLAELEEELMMLKKVQDPSLIPLLDFTRTSSAFVRTHLLSLLDALAALHKHHLVHRNVSLPNIYLDKDRAKLTGAVYRRKLLDLHRSNALNAMEYTEHTLPDGWRCPEAISNPLVYNAARDIWDTGRCACELLFGQDVVARYSSPEALFATIRSSETQQARSFLLRMLDRDPLKRGNASELRLLLDDISAFTWDGAWTFQGTPTTDPTTPIRSLTNARVEPRISQRANAPPEQIGSFWQLRNPAALTHQPVSRYISDFEEVEYLGKGAFGVVVKSRNKLDGRFYAVKKIRLSSSAAEEERTMREIMTLSRLDHPHIVRYVTCWIEETHVDSIAAPGTETNSELAMTTSQQMDTSAIRALDRIMPHQMGATGFDDFLSASQDDSLSNLEDFVQFGSFYDEESAGKALPMPDSDSVSSLSSPSSLEPAAAQSQAYSTTRVLYIQMEYVENQTLSDAIERGLSLEEAWHIFRQMLEALSHIASLGIIHRDLKPSNVLMYSNADIKVGDFGLATTHVHAMDAGMRDSAMFDSMGDKELTSGLGTFSYIAPEVLSEKGPATRYNFKVDMFSLGIIFFEMIASQRCYTTTMERHHLLRDLRSPSVKFPRSWDAAQYPAQTEIIRQLLDHDPSKRPSPMAMLRSPLLPPKMQDEYVEELLRLAANPASTQRHQLIDALFSKSQVDELRDYTFDTGSQSEEDDVLVDVVTQYLRGVFQKRGAVPMRPPLLFPPNDIYAQEANVVKLLDKTGNAVFLPFDLTVPFARICARSGHLRIKRFDIADVYRESLLAGGQPRAVLAASFDIVSPDADPVAEAELLGVLDDLLEIPGLEGELWEIQLGHESLLQLLLCRFPKRFRAGILSVLPGLLSKGTEAQVRQQLQQLGLSTAQQEELDAFNLRGDPDTVSQQLMGMLTAQERKEAAAPIAWLRSISRLARFFGVRRTLTIVPCLSSHYDRYKQGTVFAVVRYVNKHREVLAVGGRYDALLKQFAYPDALGTSGPTPHAAGVQIAVGKIVAALAKHQQMAVPRFMSRPEEERTLGPWTPRRCECYLAASGPGLLDARIQLCTQLWANGVSADIQYEHSAGESLEITSSMCRAEGILFLVLLRSHSRVLKVREVIPRTEHEVSKEELFSFLQDRIARQRRIDHHIAHTAYGRSGVAELHTKAPTAASKGAVPSAAPMQFRGIPAADVHVSLPPRSERSRRDKPNDRRLKPAAWHALAEKAASEAGRFAETMLSGSVPLFAVDLAGSTFAHFAALATAPDDTFRAFLGEINATADEREYMRTLRDEICAVKSEEFSSANNVHGTNGGTNATREASMGGSVSQARVLLYSIRDGRLLLSG</sequence>
<dbReference type="InterPro" id="IPR036621">
    <property type="entry name" value="Anticodon-bd_dom_sf"/>
</dbReference>
<dbReference type="Pfam" id="PF05773">
    <property type="entry name" value="RWD"/>
    <property type="match status" value="1"/>
</dbReference>
<dbReference type="Gene3D" id="3.40.50.800">
    <property type="entry name" value="Anticodon-binding domain"/>
    <property type="match status" value="1"/>
</dbReference>
<dbReference type="FunFam" id="3.10.110.10:FF:000050">
    <property type="entry name" value="eIF-2-alpha kinase GCN2"/>
    <property type="match status" value="1"/>
</dbReference>
<dbReference type="Gene3D" id="1.10.510.10">
    <property type="entry name" value="Transferase(Phosphotransferase) domain 1"/>
    <property type="match status" value="2"/>
</dbReference>
<dbReference type="Pfam" id="PF12745">
    <property type="entry name" value="HGTP_anticodon2"/>
    <property type="match status" value="1"/>
</dbReference>
<dbReference type="InterPro" id="IPR024435">
    <property type="entry name" value="HisRS-related_dom"/>
</dbReference>
<dbReference type="InterPro" id="IPR016255">
    <property type="entry name" value="Gcn2"/>
</dbReference>
<dbReference type="OrthoDB" id="341578at2759"/>
<comment type="catalytic activity">
    <reaction evidence="9">
        <text>L-seryl-[protein] + ATP = O-phospho-L-seryl-[protein] + ADP + H(+)</text>
        <dbReference type="Rhea" id="RHEA:17989"/>
        <dbReference type="Rhea" id="RHEA-COMP:9863"/>
        <dbReference type="Rhea" id="RHEA-COMP:11604"/>
        <dbReference type="ChEBI" id="CHEBI:15378"/>
        <dbReference type="ChEBI" id="CHEBI:29999"/>
        <dbReference type="ChEBI" id="CHEBI:30616"/>
        <dbReference type="ChEBI" id="CHEBI:83421"/>
        <dbReference type="ChEBI" id="CHEBI:456216"/>
        <dbReference type="EC" id="2.7.11.1"/>
    </reaction>
</comment>
<dbReference type="InterPro" id="IPR050339">
    <property type="entry name" value="CC_SR_Kinase"/>
</dbReference>
<evidence type="ECO:0000256" key="13">
    <source>
        <dbReference type="SAM" id="Coils"/>
    </source>
</evidence>
<dbReference type="Pfam" id="PF00069">
    <property type="entry name" value="Pkinase"/>
    <property type="match status" value="3"/>
</dbReference>
<dbReference type="InterPro" id="IPR011009">
    <property type="entry name" value="Kinase-like_dom_sf"/>
</dbReference>
<dbReference type="SUPFAM" id="SSF52954">
    <property type="entry name" value="Class II aaRS ABD-related"/>
    <property type="match status" value="1"/>
</dbReference>
<dbReference type="GO" id="GO:0005634">
    <property type="term" value="C:nucleus"/>
    <property type="evidence" value="ECO:0007669"/>
    <property type="project" value="TreeGrafter"/>
</dbReference>
<protein>
    <recommendedName>
        <fullName evidence="1">non-specific serine/threonine protein kinase</fullName>
        <ecNumber evidence="1">2.7.11.1</ecNumber>
    </recommendedName>
</protein>
<dbReference type="GO" id="GO:1990625">
    <property type="term" value="P:negative regulation of cytoplasmic translational initiation in response to stress"/>
    <property type="evidence" value="ECO:0007669"/>
    <property type="project" value="TreeGrafter"/>
</dbReference>
<evidence type="ECO:0000313" key="17">
    <source>
        <dbReference type="EMBL" id="PKI85636.1"/>
    </source>
</evidence>
<dbReference type="SMART" id="SM00591">
    <property type="entry name" value="RWD"/>
    <property type="match status" value="1"/>
</dbReference>
<evidence type="ECO:0000256" key="8">
    <source>
        <dbReference type="ARBA" id="ARBA00047899"/>
    </source>
</evidence>
<dbReference type="FunFam" id="3.30.200.20:FF:000379">
    <property type="entry name" value="eIF-2-alpha kinase GCN2"/>
    <property type="match status" value="1"/>
</dbReference>
<dbReference type="InterPro" id="IPR017441">
    <property type="entry name" value="Protein_kinase_ATP_BS"/>
</dbReference>
<dbReference type="Gene3D" id="3.30.200.20">
    <property type="entry name" value="Phosphorylase Kinase, domain 1"/>
    <property type="match status" value="1"/>
</dbReference>
<dbReference type="GO" id="GO:0005524">
    <property type="term" value="F:ATP binding"/>
    <property type="evidence" value="ECO:0007669"/>
    <property type="project" value="UniProtKB-UniRule"/>
</dbReference>
<dbReference type="EMBL" id="KZ454987">
    <property type="protein sequence ID" value="PKI85636.1"/>
    <property type="molecule type" value="Genomic_DNA"/>
</dbReference>
<dbReference type="Gene3D" id="3.30.930.10">
    <property type="entry name" value="Bira Bifunctional Protein, Domain 2"/>
    <property type="match status" value="1"/>
</dbReference>
<feature type="active site" description="Proton acceptor" evidence="10">
    <location>
        <position position="792"/>
    </location>
</feature>
<feature type="binding site" evidence="12">
    <location>
        <position position="593"/>
    </location>
    <ligand>
        <name>ATP</name>
        <dbReference type="ChEBI" id="CHEBI:30616"/>
    </ligand>
</feature>
<dbReference type="GO" id="GO:0000077">
    <property type="term" value="P:DNA damage checkpoint signaling"/>
    <property type="evidence" value="ECO:0007669"/>
    <property type="project" value="InterPro"/>
</dbReference>
<comment type="catalytic activity">
    <reaction evidence="8">
        <text>L-threonyl-[protein] + ATP = O-phospho-L-threonyl-[protein] + ADP + H(+)</text>
        <dbReference type="Rhea" id="RHEA:46608"/>
        <dbReference type="Rhea" id="RHEA-COMP:11060"/>
        <dbReference type="Rhea" id="RHEA-COMP:11605"/>
        <dbReference type="ChEBI" id="CHEBI:15378"/>
        <dbReference type="ChEBI" id="CHEBI:30013"/>
        <dbReference type="ChEBI" id="CHEBI:30616"/>
        <dbReference type="ChEBI" id="CHEBI:61977"/>
        <dbReference type="ChEBI" id="CHEBI:456216"/>
        <dbReference type="EC" id="2.7.11.1"/>
    </reaction>
</comment>
<dbReference type="Proteomes" id="UP000232875">
    <property type="component" value="Unassembled WGS sequence"/>
</dbReference>
<keyword evidence="6 11" id="KW-0067">ATP-binding</keyword>
<name>A0A2N1JGH3_9BASI</name>
<dbReference type="EC" id="2.7.11.1" evidence="1"/>
<dbReference type="FunFam" id="1.10.510.10:FF:000948">
    <property type="entry name" value="Related to GCN2-ser/thr protein kinase"/>
    <property type="match status" value="1"/>
</dbReference>
<evidence type="ECO:0000256" key="14">
    <source>
        <dbReference type="SAM" id="MobiDB-lite"/>
    </source>
</evidence>
<dbReference type="InterPro" id="IPR016135">
    <property type="entry name" value="UBQ-conjugating_enzyme/RWD"/>
</dbReference>
<dbReference type="GO" id="GO:0009893">
    <property type="term" value="P:positive regulation of metabolic process"/>
    <property type="evidence" value="ECO:0007669"/>
    <property type="project" value="UniProtKB-ARBA"/>
</dbReference>
<feature type="domain" description="RWD" evidence="16">
    <location>
        <begin position="17"/>
        <end position="132"/>
    </location>
</feature>
<dbReference type="PIRSF" id="PIRSF000660">
    <property type="entry name" value="Ser/Thr_PK_GCN2"/>
    <property type="match status" value="1"/>
</dbReference>
<evidence type="ECO:0000256" key="10">
    <source>
        <dbReference type="PIRSR" id="PIRSR000660-1"/>
    </source>
</evidence>
<feature type="domain" description="Protein kinase" evidence="15">
    <location>
        <begin position="239"/>
        <end position="497"/>
    </location>
</feature>
<dbReference type="PANTHER" id="PTHR11042:SF136">
    <property type="entry name" value="EIF-2-ALPHA KINASE GCN2"/>
    <property type="match status" value="1"/>
</dbReference>
<feature type="binding site" evidence="11">
    <location>
        <begin position="569"/>
        <end position="577"/>
    </location>
    <ligand>
        <name>ATP</name>
        <dbReference type="ChEBI" id="CHEBI:30616"/>
    </ligand>
</feature>